<dbReference type="GO" id="GO:0016491">
    <property type="term" value="F:oxidoreductase activity"/>
    <property type="evidence" value="ECO:0007669"/>
    <property type="project" value="InterPro"/>
</dbReference>
<dbReference type="InterPro" id="IPR005025">
    <property type="entry name" value="FMN_Rdtase-like_dom"/>
</dbReference>
<name>A0A9D1PVD3_9BACT</name>
<evidence type="ECO:0000313" key="4">
    <source>
        <dbReference type="EMBL" id="HIV99579.1"/>
    </source>
</evidence>
<gene>
    <name evidence="4" type="ORF">H9894_00035</name>
</gene>
<dbReference type="Gene3D" id="3.40.50.360">
    <property type="match status" value="1"/>
</dbReference>
<comment type="caution">
    <text evidence="4">The sequence shown here is derived from an EMBL/GenBank/DDBJ whole genome shotgun (WGS) entry which is preliminary data.</text>
</comment>
<keyword evidence="2" id="KW-0288">FMN</keyword>
<dbReference type="Proteomes" id="UP000886752">
    <property type="component" value="Unassembled WGS sequence"/>
</dbReference>
<reference evidence="4" key="2">
    <citation type="submission" date="2021-04" db="EMBL/GenBank/DDBJ databases">
        <authorList>
            <person name="Gilroy R."/>
        </authorList>
    </citation>
    <scope>NUCLEOTIDE SEQUENCE</scope>
    <source>
        <strain evidence="4">ChiHecec2B26-446</strain>
    </source>
</reference>
<dbReference type="PANTHER" id="PTHR43278:SF2">
    <property type="entry name" value="IRON-SULFUR FLAVOPROTEIN"/>
    <property type="match status" value="1"/>
</dbReference>
<dbReference type="AlphaFoldDB" id="A0A9D1PVD3"/>
<dbReference type="PANTHER" id="PTHR43278">
    <property type="entry name" value="NAD(P)H-DEPENDENT FMN-CONTAINING OXIDOREDUCTASE YWQN-RELATED"/>
    <property type="match status" value="1"/>
</dbReference>
<evidence type="ECO:0000259" key="3">
    <source>
        <dbReference type="Pfam" id="PF03358"/>
    </source>
</evidence>
<feature type="domain" description="NADPH-dependent FMN reductase-like" evidence="3">
    <location>
        <begin position="1"/>
        <end position="101"/>
    </location>
</feature>
<reference evidence="4" key="1">
    <citation type="journal article" date="2021" name="PeerJ">
        <title>Extensive microbial diversity within the chicken gut microbiome revealed by metagenomics and culture.</title>
        <authorList>
            <person name="Gilroy R."/>
            <person name="Ravi A."/>
            <person name="Getino M."/>
            <person name="Pursley I."/>
            <person name="Horton D.L."/>
            <person name="Alikhan N.F."/>
            <person name="Baker D."/>
            <person name="Gharbi K."/>
            <person name="Hall N."/>
            <person name="Watson M."/>
            <person name="Adriaenssens E.M."/>
            <person name="Foster-Nyarko E."/>
            <person name="Jarju S."/>
            <person name="Secka A."/>
            <person name="Antonio M."/>
            <person name="Oren A."/>
            <person name="Chaudhuri R.R."/>
            <person name="La Ragione R."/>
            <person name="Hildebrand F."/>
            <person name="Pallen M.J."/>
        </authorList>
    </citation>
    <scope>NUCLEOTIDE SEQUENCE</scope>
    <source>
        <strain evidence="4">ChiHecec2B26-446</strain>
    </source>
</reference>
<accession>A0A9D1PVD3</accession>
<dbReference type="EMBL" id="DXHV01000001">
    <property type="protein sequence ID" value="HIV99579.1"/>
    <property type="molecule type" value="Genomic_DNA"/>
</dbReference>
<protein>
    <submittedName>
        <fullName evidence="4">Flavodoxin family protein</fullName>
    </submittedName>
</protein>
<keyword evidence="1" id="KW-0285">Flavoprotein</keyword>
<organism evidence="4 5">
    <name type="scientific">Candidatus Desulfovibrio intestinipullorum</name>
    <dbReference type="NCBI Taxonomy" id="2838536"/>
    <lineage>
        <taxon>Bacteria</taxon>
        <taxon>Pseudomonadati</taxon>
        <taxon>Thermodesulfobacteriota</taxon>
        <taxon>Desulfovibrionia</taxon>
        <taxon>Desulfovibrionales</taxon>
        <taxon>Desulfovibrionaceae</taxon>
        <taxon>Desulfovibrio</taxon>
    </lineage>
</organism>
<dbReference type="Pfam" id="PF03358">
    <property type="entry name" value="FMN_red"/>
    <property type="match status" value="1"/>
</dbReference>
<dbReference type="InterPro" id="IPR029039">
    <property type="entry name" value="Flavoprotein-like_sf"/>
</dbReference>
<evidence type="ECO:0000313" key="5">
    <source>
        <dbReference type="Proteomes" id="UP000886752"/>
    </source>
</evidence>
<evidence type="ECO:0000256" key="1">
    <source>
        <dbReference type="ARBA" id="ARBA00022630"/>
    </source>
</evidence>
<sequence>MKLLAINGSPRKTWNTATILQSLVEGAREAGAEADLVFLSGLHYRGCASCFGCKLLNGPSYGRCALKDDLTPVLARAHEADVLVLGSPFYFSEESSLLRACEERLWFQYLRYDTENRTLAPAKKACALVFTMNIPEAALPRFPLKAAVSSFNKSNMERIFSCPCEVFFCHDTLQFEDYAKYDSRIFDPVHKLEHHRTEFPKDLERARALGRKLVS</sequence>
<dbReference type="InterPro" id="IPR051796">
    <property type="entry name" value="ISF_SsuE-like"/>
</dbReference>
<proteinExistence type="predicted"/>
<evidence type="ECO:0000256" key="2">
    <source>
        <dbReference type="ARBA" id="ARBA00022643"/>
    </source>
</evidence>
<dbReference type="SUPFAM" id="SSF52218">
    <property type="entry name" value="Flavoproteins"/>
    <property type="match status" value="1"/>
</dbReference>